<dbReference type="InterPro" id="IPR050062">
    <property type="entry name" value="Pro-tRNA_synthetase"/>
</dbReference>
<dbReference type="KEGG" id="nabu:FZC36_01700"/>
<dbReference type="InterPro" id="IPR036621">
    <property type="entry name" value="Anticodon-bd_dom_sf"/>
</dbReference>
<dbReference type="Gene3D" id="3.30.930.10">
    <property type="entry name" value="Bira Bifunctional Protein, Domain 2"/>
    <property type="match status" value="1"/>
</dbReference>
<dbReference type="InterPro" id="IPR006195">
    <property type="entry name" value="aa-tRNA-synth_II"/>
</dbReference>
<dbReference type="PROSITE" id="PS50862">
    <property type="entry name" value="AA_TRNA_LIGASE_II"/>
    <property type="match status" value="1"/>
</dbReference>
<dbReference type="InterPro" id="IPR033730">
    <property type="entry name" value="ProRS_core_prok"/>
</dbReference>
<keyword evidence="13" id="KW-1185">Reference proteome</keyword>
<dbReference type="CDD" id="cd00779">
    <property type="entry name" value="ProRS_core_prok"/>
    <property type="match status" value="1"/>
</dbReference>
<dbReference type="PANTHER" id="PTHR42753">
    <property type="entry name" value="MITOCHONDRIAL RIBOSOME PROTEIN L39/PROLYL-TRNA LIGASE FAMILY MEMBER"/>
    <property type="match status" value="1"/>
</dbReference>
<organism evidence="12 13">
    <name type="scientific">Candidatus Nesciobacter abundans</name>
    <dbReference type="NCBI Taxonomy" id="2601668"/>
    <lineage>
        <taxon>Bacteria</taxon>
        <taxon>Pseudomonadati</taxon>
        <taxon>Pseudomonadota</taxon>
        <taxon>Alphaproteobacteria</taxon>
        <taxon>Holosporales</taxon>
        <taxon>Holosporaceae</taxon>
        <taxon>Candidatus Nesciobacter</taxon>
    </lineage>
</organism>
<comment type="catalytic activity">
    <reaction evidence="10">
        <text>tRNA(Pro) + L-proline + ATP = L-prolyl-tRNA(Pro) + AMP + diphosphate</text>
        <dbReference type="Rhea" id="RHEA:14305"/>
        <dbReference type="Rhea" id="RHEA-COMP:9700"/>
        <dbReference type="Rhea" id="RHEA-COMP:9702"/>
        <dbReference type="ChEBI" id="CHEBI:30616"/>
        <dbReference type="ChEBI" id="CHEBI:33019"/>
        <dbReference type="ChEBI" id="CHEBI:60039"/>
        <dbReference type="ChEBI" id="CHEBI:78442"/>
        <dbReference type="ChEBI" id="CHEBI:78532"/>
        <dbReference type="ChEBI" id="CHEBI:456215"/>
        <dbReference type="EC" id="6.1.1.15"/>
    </reaction>
</comment>
<dbReference type="PRINTS" id="PR01046">
    <property type="entry name" value="TRNASYNTHPRO"/>
</dbReference>
<dbReference type="Pfam" id="PF00587">
    <property type="entry name" value="tRNA-synt_2b"/>
    <property type="match status" value="1"/>
</dbReference>
<keyword evidence="6" id="KW-0067">ATP-binding</keyword>
<sequence length="399" mass="45306">MIMNTSKNDNYSSNCESLGKFFIPTKKDSDEFSETAKLMMKSGMIHKLSSGIYAWLPLGYKILSIVEKIISDKFEDIGFNRMCLPTLHPASLWIETGRYEVYGKEMLKIKDRNESDLVFGPTAEEACVDMVRNKIKLHDLPVKVFNIQWKFRDELRPRYGIVRCREFLMCDGYSFHETEKDALDFYDNVSEAYKEVFDELGLDVISKPAETGEIGGSKSHEFLIESEIGEDTAVVDGVEKSFMELGHIFLLGTRYSEPMNLKVTNSENKTNALVMSCYGIGVSRLVGALVEKYSVENGINWPKNIAPFKITILNMCKDSEKADKTCEKIRRKFSKTTYIVSGKKSPGEKFAVSDLIGSPIKIIIGNKQLESDSVEVRVISDKTHYIKIDEIIDFLDKVI</sequence>
<dbReference type="OrthoDB" id="9809052at2"/>
<evidence type="ECO:0000256" key="8">
    <source>
        <dbReference type="ARBA" id="ARBA00023146"/>
    </source>
</evidence>
<evidence type="ECO:0000256" key="2">
    <source>
        <dbReference type="ARBA" id="ARBA00019110"/>
    </source>
</evidence>
<dbReference type="GO" id="GO:0006433">
    <property type="term" value="P:prolyl-tRNA aminoacylation"/>
    <property type="evidence" value="ECO:0007669"/>
    <property type="project" value="InterPro"/>
</dbReference>
<dbReference type="SUPFAM" id="SSF55681">
    <property type="entry name" value="Class II aaRS and biotin synthetases"/>
    <property type="match status" value="1"/>
</dbReference>
<keyword evidence="7" id="KW-0648">Protein biosynthesis</keyword>
<dbReference type="InterPro" id="IPR002314">
    <property type="entry name" value="aa-tRNA-synt_IIb"/>
</dbReference>
<name>A0A5C0UJX7_9PROT</name>
<evidence type="ECO:0000313" key="12">
    <source>
        <dbReference type="EMBL" id="QEK39144.1"/>
    </source>
</evidence>
<evidence type="ECO:0000256" key="10">
    <source>
        <dbReference type="ARBA" id="ARBA00047671"/>
    </source>
</evidence>
<keyword evidence="4 12" id="KW-0436">Ligase</keyword>
<keyword evidence="8" id="KW-0030">Aminoacyl-tRNA synthetase</keyword>
<keyword evidence="3" id="KW-0963">Cytoplasm</keyword>
<dbReference type="SUPFAM" id="SSF52954">
    <property type="entry name" value="Class II aaRS ABD-related"/>
    <property type="match status" value="1"/>
</dbReference>
<dbReference type="EC" id="6.1.1.15" evidence="1"/>
<evidence type="ECO:0000256" key="5">
    <source>
        <dbReference type="ARBA" id="ARBA00022741"/>
    </source>
</evidence>
<dbReference type="AlphaFoldDB" id="A0A5C0UJX7"/>
<dbReference type="PANTHER" id="PTHR42753:SF2">
    <property type="entry name" value="PROLINE--TRNA LIGASE"/>
    <property type="match status" value="1"/>
</dbReference>
<evidence type="ECO:0000256" key="9">
    <source>
        <dbReference type="ARBA" id="ARBA00029731"/>
    </source>
</evidence>
<evidence type="ECO:0000313" key="13">
    <source>
        <dbReference type="Proteomes" id="UP000324924"/>
    </source>
</evidence>
<accession>A0A5C0UJX7</accession>
<dbReference type="GO" id="GO:0005524">
    <property type="term" value="F:ATP binding"/>
    <property type="evidence" value="ECO:0007669"/>
    <property type="project" value="UniProtKB-KW"/>
</dbReference>
<reference evidence="12 13" key="1">
    <citation type="submission" date="2019-08" db="EMBL/GenBank/DDBJ databases">
        <title>Highly reduced genomes of protist endosymbionts show evolutionary convergence.</title>
        <authorList>
            <person name="George E."/>
            <person name="Husnik F."/>
            <person name="Tashyreva D."/>
            <person name="Prokopchuk G."/>
            <person name="Horak A."/>
            <person name="Kwong W.K."/>
            <person name="Lukes J."/>
            <person name="Keeling P.J."/>
        </authorList>
    </citation>
    <scope>NUCLEOTIDE SEQUENCE [LARGE SCALE GENOMIC DNA]</scope>
    <source>
        <strain evidence="12">1604HC</strain>
    </source>
</reference>
<dbReference type="InterPro" id="IPR002316">
    <property type="entry name" value="Pro-tRNA-ligase_IIa"/>
</dbReference>
<evidence type="ECO:0000256" key="4">
    <source>
        <dbReference type="ARBA" id="ARBA00022598"/>
    </source>
</evidence>
<dbReference type="InterPro" id="IPR045864">
    <property type="entry name" value="aa-tRNA-synth_II/BPL/LPL"/>
</dbReference>
<evidence type="ECO:0000256" key="6">
    <source>
        <dbReference type="ARBA" id="ARBA00022840"/>
    </source>
</evidence>
<dbReference type="EMBL" id="CP043314">
    <property type="protein sequence ID" value="QEK39144.1"/>
    <property type="molecule type" value="Genomic_DNA"/>
</dbReference>
<keyword evidence="5" id="KW-0547">Nucleotide-binding</keyword>
<gene>
    <name evidence="12" type="ORF">FZC36_01700</name>
</gene>
<dbReference type="Proteomes" id="UP000324924">
    <property type="component" value="Chromosome"/>
</dbReference>
<protein>
    <recommendedName>
        <fullName evidence="2">Proline--tRNA ligase</fullName>
        <ecNumber evidence="1">6.1.1.15</ecNumber>
    </recommendedName>
    <alternativeName>
        <fullName evidence="9">Prolyl-tRNA synthetase</fullName>
    </alternativeName>
</protein>
<evidence type="ECO:0000256" key="7">
    <source>
        <dbReference type="ARBA" id="ARBA00022917"/>
    </source>
</evidence>
<dbReference type="Pfam" id="PF03129">
    <property type="entry name" value="HGTP_anticodon"/>
    <property type="match status" value="1"/>
</dbReference>
<proteinExistence type="predicted"/>
<evidence type="ECO:0000256" key="1">
    <source>
        <dbReference type="ARBA" id="ARBA00012831"/>
    </source>
</evidence>
<feature type="domain" description="Aminoacyl-transfer RNA synthetases class-II family profile" evidence="11">
    <location>
        <begin position="51"/>
        <end position="302"/>
    </location>
</feature>
<dbReference type="GO" id="GO:0004827">
    <property type="term" value="F:proline-tRNA ligase activity"/>
    <property type="evidence" value="ECO:0007669"/>
    <property type="project" value="UniProtKB-EC"/>
</dbReference>
<evidence type="ECO:0000256" key="3">
    <source>
        <dbReference type="ARBA" id="ARBA00022490"/>
    </source>
</evidence>
<dbReference type="GO" id="GO:0005829">
    <property type="term" value="C:cytosol"/>
    <property type="evidence" value="ECO:0007669"/>
    <property type="project" value="TreeGrafter"/>
</dbReference>
<evidence type="ECO:0000259" key="11">
    <source>
        <dbReference type="PROSITE" id="PS50862"/>
    </source>
</evidence>
<dbReference type="InterPro" id="IPR004154">
    <property type="entry name" value="Anticodon-bd"/>
</dbReference>
<dbReference type="Gene3D" id="3.40.50.800">
    <property type="entry name" value="Anticodon-binding domain"/>
    <property type="match status" value="1"/>
</dbReference>